<dbReference type="InterPro" id="IPR006860">
    <property type="entry name" value="FecR"/>
</dbReference>
<dbReference type="GO" id="GO:0016989">
    <property type="term" value="F:sigma factor antagonist activity"/>
    <property type="evidence" value="ECO:0007669"/>
    <property type="project" value="TreeGrafter"/>
</dbReference>
<dbReference type="Pfam" id="PF16344">
    <property type="entry name" value="FecR_C"/>
    <property type="match status" value="1"/>
</dbReference>
<evidence type="ECO:0000313" key="3">
    <source>
        <dbReference type="EMBL" id="SKB70402.1"/>
    </source>
</evidence>
<protein>
    <submittedName>
        <fullName evidence="3">FecR family protein</fullName>
    </submittedName>
</protein>
<evidence type="ECO:0000259" key="2">
    <source>
        <dbReference type="Pfam" id="PF16344"/>
    </source>
</evidence>
<dbReference type="InterPro" id="IPR032508">
    <property type="entry name" value="FecR_C"/>
</dbReference>
<dbReference type="OrthoDB" id="1099963at2"/>
<name>A0A1T5DFC0_9SPHI</name>
<feature type="domain" description="Protein FecR C-terminal" evidence="2">
    <location>
        <begin position="298"/>
        <end position="366"/>
    </location>
</feature>
<dbReference type="InterPro" id="IPR012373">
    <property type="entry name" value="Ferrdict_sens_TM"/>
</dbReference>
<reference evidence="4" key="1">
    <citation type="submission" date="2017-02" db="EMBL/GenBank/DDBJ databases">
        <authorList>
            <person name="Varghese N."/>
            <person name="Submissions S."/>
        </authorList>
    </citation>
    <scope>NUCLEOTIDE SEQUENCE [LARGE SCALE GENOMIC DNA]</scope>
    <source>
        <strain evidence="4">DSM 24091</strain>
    </source>
</reference>
<dbReference type="Proteomes" id="UP000190150">
    <property type="component" value="Unassembled WGS sequence"/>
</dbReference>
<dbReference type="Pfam" id="PF04773">
    <property type="entry name" value="FecR"/>
    <property type="match status" value="1"/>
</dbReference>
<keyword evidence="4" id="KW-1185">Reference proteome</keyword>
<dbReference type="Gene3D" id="2.60.120.1440">
    <property type="match status" value="1"/>
</dbReference>
<gene>
    <name evidence="3" type="ORF">SAMN05660841_01928</name>
</gene>
<dbReference type="AlphaFoldDB" id="A0A1T5DFC0"/>
<evidence type="ECO:0000313" key="4">
    <source>
        <dbReference type="Proteomes" id="UP000190150"/>
    </source>
</evidence>
<proteinExistence type="predicted"/>
<dbReference type="PIRSF" id="PIRSF018266">
    <property type="entry name" value="FecR"/>
    <property type="match status" value="1"/>
</dbReference>
<dbReference type="PANTHER" id="PTHR30273">
    <property type="entry name" value="PERIPLASMIC SIGNAL SENSOR AND SIGMA FACTOR ACTIVATOR FECR-RELATED"/>
    <property type="match status" value="1"/>
</dbReference>
<dbReference type="PANTHER" id="PTHR30273:SF2">
    <property type="entry name" value="PROTEIN FECR"/>
    <property type="match status" value="1"/>
</dbReference>
<dbReference type="STRING" id="1513896.SAMN05660841_01928"/>
<feature type="domain" description="FecR protein" evidence="1">
    <location>
        <begin position="163"/>
        <end position="256"/>
    </location>
</feature>
<accession>A0A1T5DFC0</accession>
<dbReference type="RefSeq" id="WP_079642869.1">
    <property type="nucleotide sequence ID" value="NZ_FUZF01000007.1"/>
</dbReference>
<dbReference type="EMBL" id="FUZF01000007">
    <property type="protein sequence ID" value="SKB70402.1"/>
    <property type="molecule type" value="Genomic_DNA"/>
</dbReference>
<organism evidence="3 4">
    <name type="scientific">Sphingobacterium nematocida</name>
    <dbReference type="NCBI Taxonomy" id="1513896"/>
    <lineage>
        <taxon>Bacteria</taxon>
        <taxon>Pseudomonadati</taxon>
        <taxon>Bacteroidota</taxon>
        <taxon>Sphingobacteriia</taxon>
        <taxon>Sphingobacteriales</taxon>
        <taxon>Sphingobacteriaceae</taxon>
        <taxon>Sphingobacterium</taxon>
    </lineage>
</organism>
<sequence length="367" mass="41285">MQKDYFDELIRRYKENKLTQGERQVLDEWLDSIQYPYSESTWTSAEKSKLKKGILSDIKVKTVTPLWNRVAVAASLIALLGMGYLFYNNHQSSPNEPIVAKVDSIKPGEDKGILYREGGEEVLLNTLKADSVYQFDQLLVERISDNQIKVRAMDHASGTLQHIHAPKGGNFMVQLEDGSALTLNANSSVSFPARFSDSERRVSAIGEVFFEVKKDRHKRPFIVSLGSTSIKVLGTKFNVNYKEGEGLRTALFEGAVLVSNPKFEVYLKPGKELLADQSGNYSVKSFVNEQVGAWKEGYFSLDNKNIAEIMDEVGNWYNVDIDYADANLAVRYQGNISKFSDIHTVLDILSLAKGNTFEVKGRRVMVK</sequence>
<dbReference type="Gene3D" id="3.55.50.30">
    <property type="match status" value="1"/>
</dbReference>
<evidence type="ECO:0000259" key="1">
    <source>
        <dbReference type="Pfam" id="PF04773"/>
    </source>
</evidence>